<sequence>MVDWDEQIKAHLFWVWNEGESFFKRGREGMLVITDKRLAFITKTEMSYKMHETHSIRQAKRFEAGENVFRPAEGYKLEHLERDLDKSPDNLEILFSQIIDITSEEKRWGTLLKVKVNLGDRSKVYKFSIAKGWLKYPAKDPMGFQKMDWSPLINLVKTSSST</sequence>
<accession>K0IMR1</accession>
<proteinExistence type="predicted"/>
<dbReference type="HOGENOM" id="CLU_1640044_0_0_2"/>
<evidence type="ECO:0000313" key="1">
    <source>
        <dbReference type="EMBL" id="AFU60502.1"/>
    </source>
</evidence>
<name>K0IMR1_NITGG</name>
<reference evidence="1 2" key="1">
    <citation type="journal article" date="2012" name="Environ. Microbiol.">
        <title>The genome of the ammonia-oxidizing Candidatus Nitrososphaera gargensis: insights into metabolic versatility and environmental adaptations.</title>
        <authorList>
            <person name="Spang A."/>
            <person name="Poehlein A."/>
            <person name="Offre P."/>
            <person name="Zumbragel S."/>
            <person name="Haider S."/>
            <person name="Rychlik N."/>
            <person name="Nowka B."/>
            <person name="Schmeisser C."/>
            <person name="Lebedeva E.V."/>
            <person name="Rattei T."/>
            <person name="Bohm C."/>
            <person name="Schmid M."/>
            <person name="Galushko A."/>
            <person name="Hatzenpichler R."/>
            <person name="Weinmaier T."/>
            <person name="Daniel R."/>
            <person name="Schleper C."/>
            <person name="Spieck E."/>
            <person name="Streit W."/>
            <person name="Wagner M."/>
        </authorList>
    </citation>
    <scope>NUCLEOTIDE SEQUENCE [LARGE SCALE GENOMIC DNA]</scope>
    <source>
        <strain evidence="2">Ga9.2</strain>
    </source>
</reference>
<dbReference type="STRING" id="1237085.Ngar_c35890"/>
<evidence type="ECO:0008006" key="3">
    <source>
        <dbReference type="Google" id="ProtNLM"/>
    </source>
</evidence>
<evidence type="ECO:0000313" key="2">
    <source>
        <dbReference type="Proteomes" id="UP000008037"/>
    </source>
</evidence>
<keyword evidence="2" id="KW-1185">Reference proteome</keyword>
<dbReference type="AlphaFoldDB" id="K0IMR1"/>
<dbReference type="RefSeq" id="WP_015021034.1">
    <property type="nucleotide sequence ID" value="NC_018719.1"/>
</dbReference>
<dbReference type="OrthoDB" id="8874at2157"/>
<dbReference type="EMBL" id="CP002408">
    <property type="protein sequence ID" value="AFU60502.1"/>
    <property type="molecule type" value="Genomic_DNA"/>
</dbReference>
<organism evidence="1 2">
    <name type="scientific">Nitrososphaera gargensis (strain Ga9.2)</name>
    <dbReference type="NCBI Taxonomy" id="1237085"/>
    <lineage>
        <taxon>Archaea</taxon>
        <taxon>Nitrososphaerota</taxon>
        <taxon>Nitrososphaeria</taxon>
        <taxon>Nitrososphaerales</taxon>
        <taxon>Nitrososphaeraceae</taxon>
        <taxon>Nitrososphaera</taxon>
    </lineage>
</organism>
<dbReference type="InParanoid" id="K0IMR1"/>
<dbReference type="Proteomes" id="UP000008037">
    <property type="component" value="Chromosome"/>
</dbReference>
<dbReference type="KEGG" id="nga:Ngar_c35890"/>
<protein>
    <recommendedName>
        <fullName evidence="3">GRAM domain-containing protein</fullName>
    </recommendedName>
</protein>
<gene>
    <name evidence="1" type="ordered locus">Ngar_c35890</name>
</gene>
<dbReference type="BioCyc" id="CNIT1237085:G1324-3590-MONOMER"/>
<dbReference type="GeneID" id="13797400"/>